<name>A0ABU4VET9_9ACTN</name>
<evidence type="ECO:0000313" key="4">
    <source>
        <dbReference type="Proteomes" id="UP001277761"/>
    </source>
</evidence>
<keyword evidence="4" id="KW-1185">Reference proteome</keyword>
<keyword evidence="2" id="KW-0472">Membrane</keyword>
<feature type="transmembrane region" description="Helical" evidence="2">
    <location>
        <begin position="179"/>
        <end position="201"/>
    </location>
</feature>
<sequence length="234" mass="23527">MEREREDHEDRAPRPASVLATSSLFAEPSVLAAGSVLVTADADRPARGASLLRPADEDAARPPVVPSAARVADRLAAVLEPVLDADLAQGAQAPAVRVPDLVATAAAVAPPAPTPRPARPAATRPTAGLPGGEELSPRLRQALHQARAGRAAGTRATVGAAGLPAGRTAEPAGTETGRIVVAILLTFLSGGFGAAVAGLVLLGGRPSAARRALAWLLVVLGSLWLLALVLAAAD</sequence>
<dbReference type="RefSeq" id="WP_319952461.1">
    <property type="nucleotide sequence ID" value="NZ_JAXAVX010000001.1"/>
</dbReference>
<reference evidence="3 4" key="1">
    <citation type="submission" date="2023-11" db="EMBL/GenBank/DDBJ databases">
        <authorList>
            <person name="Xu M."/>
            <person name="Jiang T."/>
        </authorList>
    </citation>
    <scope>NUCLEOTIDE SEQUENCE [LARGE SCALE GENOMIC DNA]</scope>
    <source>
        <strain evidence="3 4">SD</strain>
    </source>
</reference>
<organism evidence="3 4">
    <name type="scientific">Patulibacter brassicae</name>
    <dbReference type="NCBI Taxonomy" id="1705717"/>
    <lineage>
        <taxon>Bacteria</taxon>
        <taxon>Bacillati</taxon>
        <taxon>Actinomycetota</taxon>
        <taxon>Thermoleophilia</taxon>
        <taxon>Solirubrobacterales</taxon>
        <taxon>Patulibacteraceae</taxon>
        <taxon>Patulibacter</taxon>
    </lineage>
</organism>
<evidence type="ECO:0000313" key="3">
    <source>
        <dbReference type="EMBL" id="MDX8150310.1"/>
    </source>
</evidence>
<evidence type="ECO:0000256" key="2">
    <source>
        <dbReference type="SAM" id="Phobius"/>
    </source>
</evidence>
<keyword evidence="2" id="KW-1133">Transmembrane helix</keyword>
<evidence type="ECO:0000256" key="1">
    <source>
        <dbReference type="SAM" id="MobiDB-lite"/>
    </source>
</evidence>
<gene>
    <name evidence="3" type="ORF">SK069_01780</name>
</gene>
<comment type="caution">
    <text evidence="3">The sequence shown here is derived from an EMBL/GenBank/DDBJ whole genome shotgun (WGS) entry which is preliminary data.</text>
</comment>
<feature type="transmembrane region" description="Helical" evidence="2">
    <location>
        <begin position="213"/>
        <end position="233"/>
    </location>
</feature>
<dbReference type="Proteomes" id="UP001277761">
    <property type="component" value="Unassembled WGS sequence"/>
</dbReference>
<protein>
    <submittedName>
        <fullName evidence="3">Uncharacterized protein</fullName>
    </submittedName>
</protein>
<dbReference type="EMBL" id="JAXAVX010000001">
    <property type="protein sequence ID" value="MDX8150310.1"/>
    <property type="molecule type" value="Genomic_DNA"/>
</dbReference>
<proteinExistence type="predicted"/>
<accession>A0ABU4VET9</accession>
<feature type="region of interest" description="Disordered" evidence="1">
    <location>
        <begin position="108"/>
        <end position="136"/>
    </location>
</feature>
<keyword evidence="2" id="KW-0812">Transmembrane</keyword>